<dbReference type="RefSeq" id="XP_014167959.1">
    <property type="nucleotide sequence ID" value="XM_014312484.1"/>
</dbReference>
<feature type="region of interest" description="Disordered" evidence="1">
    <location>
        <begin position="61"/>
        <end position="92"/>
    </location>
</feature>
<organism evidence="3">
    <name type="scientific">Grosmannia clavigera (strain kw1407 / UAMH 11150)</name>
    <name type="common">Blue stain fungus</name>
    <name type="synonym">Graphiocladiella clavigera</name>
    <dbReference type="NCBI Taxonomy" id="655863"/>
    <lineage>
        <taxon>Eukaryota</taxon>
        <taxon>Fungi</taxon>
        <taxon>Dikarya</taxon>
        <taxon>Ascomycota</taxon>
        <taxon>Pezizomycotina</taxon>
        <taxon>Sordariomycetes</taxon>
        <taxon>Sordariomycetidae</taxon>
        <taxon>Ophiostomatales</taxon>
        <taxon>Ophiostomataceae</taxon>
        <taxon>Leptographium</taxon>
    </lineage>
</organism>
<evidence type="ECO:0000313" key="2">
    <source>
        <dbReference type="EMBL" id="EFW98476.1"/>
    </source>
</evidence>
<evidence type="ECO:0000313" key="3">
    <source>
        <dbReference type="Proteomes" id="UP000007796"/>
    </source>
</evidence>
<feature type="compositionally biased region" description="Low complexity" evidence="1">
    <location>
        <begin position="75"/>
        <end position="88"/>
    </location>
</feature>
<dbReference type="HOGENOM" id="CLU_087983_0_0_1"/>
<dbReference type="GeneID" id="25977527"/>
<protein>
    <submittedName>
        <fullName evidence="2">Uncharacterized protein</fullName>
    </submittedName>
</protein>
<dbReference type="InParanoid" id="F0XTE4"/>
<feature type="region of interest" description="Disordered" evidence="1">
    <location>
        <begin position="130"/>
        <end position="150"/>
    </location>
</feature>
<keyword evidence="3" id="KW-1185">Reference proteome</keyword>
<dbReference type="OrthoDB" id="10266999at2759"/>
<name>F0XTE4_GROCL</name>
<feature type="region of interest" description="Disordered" evidence="1">
    <location>
        <begin position="282"/>
        <end position="310"/>
    </location>
</feature>
<sequence length="326" mass="34849">MAIGQAISCGHRRSSDWEEPHPGLRLVLTDAPSCLGADDLSVDPCDSGCGDGDSVIESWTAGVSRSDTAAKGVGQLSQSRRPSPSRSWLSRRRIRMKIRDAAHSPNKSPAIATTATSAMTADEFLTRPMTSGQQSIDTSVDMDVDSDPETDMESVSACRSIETPSATTAATEDVWTAAPRRMAMSASTLAVTDRSGRLGGEDDTASTVVDSDAISYATTADCDVYGWEAELDRKRSMSVVSASFVGSSIGDDADSASRLNELRDYQFRRADGRRRSFLHRVFNNGEETDKTASDGGRGRGTPTSVPPVPAIPPSFLNFAVRNSNRL</sequence>
<feature type="compositionally biased region" description="Acidic residues" evidence="1">
    <location>
        <begin position="140"/>
        <end position="150"/>
    </location>
</feature>
<accession>F0XTE4</accession>
<dbReference type="EMBL" id="GL630006">
    <property type="protein sequence ID" value="EFW98476.1"/>
    <property type="molecule type" value="Genomic_DNA"/>
</dbReference>
<dbReference type="AlphaFoldDB" id="F0XTE4"/>
<reference evidence="2 3" key="1">
    <citation type="journal article" date="2011" name="Proc. Natl. Acad. Sci. U.S.A.">
        <title>Genome and transcriptome analyses of the mountain pine beetle-fungal symbiont Grosmannia clavigera, a lodgepole pine pathogen.</title>
        <authorList>
            <person name="DiGuistini S."/>
            <person name="Wang Y."/>
            <person name="Liao N.Y."/>
            <person name="Taylor G."/>
            <person name="Tanguay P."/>
            <person name="Feau N."/>
            <person name="Henrissat B."/>
            <person name="Chan S.K."/>
            <person name="Hesse-Orce U."/>
            <person name="Alamouti S.M."/>
            <person name="Tsui C.K.M."/>
            <person name="Docking R.T."/>
            <person name="Levasseur A."/>
            <person name="Haridas S."/>
            <person name="Robertson G."/>
            <person name="Birol I."/>
            <person name="Holt R.A."/>
            <person name="Marra M.A."/>
            <person name="Hamelin R.C."/>
            <person name="Hirst M."/>
            <person name="Jones S.J.M."/>
            <person name="Bohlmann J."/>
            <person name="Breuil C."/>
        </authorList>
    </citation>
    <scope>NUCLEOTIDE SEQUENCE [LARGE SCALE GENOMIC DNA]</scope>
    <source>
        <strain evidence="3">kw1407 / UAMH 11150</strain>
    </source>
</reference>
<gene>
    <name evidence="2" type="ORF">CMQ_4328</name>
</gene>
<proteinExistence type="predicted"/>
<evidence type="ECO:0000256" key="1">
    <source>
        <dbReference type="SAM" id="MobiDB-lite"/>
    </source>
</evidence>
<dbReference type="Proteomes" id="UP000007796">
    <property type="component" value="Unassembled WGS sequence"/>
</dbReference>